<accession>A0A2A8CXB6</accession>
<protein>
    <submittedName>
        <fullName evidence="2">DUF4440 domain-containing protein</fullName>
    </submittedName>
</protein>
<reference evidence="2 3" key="1">
    <citation type="submission" date="2017-10" db="EMBL/GenBank/DDBJ databases">
        <title>Draft genome of Longibacter Salinarum.</title>
        <authorList>
            <person name="Goh K.M."/>
            <person name="Shamsir M.S."/>
            <person name="Lim S.W."/>
        </authorList>
    </citation>
    <scope>NUCLEOTIDE SEQUENCE [LARGE SCALE GENOMIC DNA]</scope>
    <source>
        <strain evidence="2 3">KCTC 52045</strain>
    </source>
</reference>
<dbReference type="SUPFAM" id="SSF54427">
    <property type="entry name" value="NTF2-like"/>
    <property type="match status" value="1"/>
</dbReference>
<comment type="caution">
    <text evidence="2">The sequence shown here is derived from an EMBL/GenBank/DDBJ whole genome shotgun (WGS) entry which is preliminary data.</text>
</comment>
<evidence type="ECO:0000259" key="1">
    <source>
        <dbReference type="Pfam" id="PF14534"/>
    </source>
</evidence>
<dbReference type="PROSITE" id="PS51257">
    <property type="entry name" value="PROKAR_LIPOPROTEIN"/>
    <property type="match status" value="1"/>
</dbReference>
<evidence type="ECO:0000313" key="3">
    <source>
        <dbReference type="Proteomes" id="UP000220102"/>
    </source>
</evidence>
<feature type="domain" description="DUF4440" evidence="1">
    <location>
        <begin position="50"/>
        <end position="160"/>
    </location>
</feature>
<dbReference type="Pfam" id="PF14534">
    <property type="entry name" value="DUF4440"/>
    <property type="match status" value="1"/>
</dbReference>
<dbReference type="InterPro" id="IPR027843">
    <property type="entry name" value="DUF4440"/>
</dbReference>
<sequence>MKRTFSLPRLPHRRSRGVPILLLLLSVVVLAGCSSPSGDTVDTDAEVDALRSILKEQQAAWNRGDLESFMQGYAQTDTLRFASGGSVRNGWQTTLENYQQGYPDRAAMGKLTFSDLDVDVMSPTWAMIFGRWELEREQDMPGGLFTLIFHRTDPSGPWRIVHDHTSSGS</sequence>
<evidence type="ECO:0000313" key="2">
    <source>
        <dbReference type="EMBL" id="PEN13234.1"/>
    </source>
</evidence>
<proteinExistence type="predicted"/>
<dbReference type="RefSeq" id="WP_098075826.1">
    <property type="nucleotide sequence ID" value="NZ_PDEQ01000005.1"/>
</dbReference>
<keyword evidence="3" id="KW-1185">Reference proteome</keyword>
<gene>
    <name evidence="2" type="ORF">CRI94_11375</name>
</gene>
<dbReference type="OrthoDB" id="120856at2"/>
<dbReference type="AlphaFoldDB" id="A0A2A8CXB6"/>
<dbReference type="Proteomes" id="UP000220102">
    <property type="component" value="Unassembled WGS sequence"/>
</dbReference>
<name>A0A2A8CXB6_9BACT</name>
<dbReference type="EMBL" id="PDEQ01000005">
    <property type="protein sequence ID" value="PEN13234.1"/>
    <property type="molecule type" value="Genomic_DNA"/>
</dbReference>
<dbReference type="InterPro" id="IPR032710">
    <property type="entry name" value="NTF2-like_dom_sf"/>
</dbReference>
<organism evidence="2 3">
    <name type="scientific">Longibacter salinarum</name>
    <dbReference type="NCBI Taxonomy" id="1850348"/>
    <lineage>
        <taxon>Bacteria</taxon>
        <taxon>Pseudomonadati</taxon>
        <taxon>Rhodothermota</taxon>
        <taxon>Rhodothermia</taxon>
        <taxon>Rhodothermales</taxon>
        <taxon>Salisaetaceae</taxon>
        <taxon>Longibacter</taxon>
    </lineage>
</organism>
<dbReference type="Gene3D" id="3.10.450.50">
    <property type="match status" value="1"/>
</dbReference>